<sequence>MPVNFSVKDLSVVAAVSGVTTLSVRFFLFLDVSETMFSLLGFFARCSHCRPTHDWERPGFSAG</sequence>
<evidence type="ECO:0000313" key="2">
    <source>
        <dbReference type="EMBL" id="KIM81924.1"/>
    </source>
</evidence>
<dbReference type="EMBL" id="KN832996">
    <property type="protein sequence ID" value="KIM81924.1"/>
    <property type="molecule type" value="Genomic_DNA"/>
</dbReference>
<feature type="transmembrane region" description="Helical" evidence="1">
    <location>
        <begin position="12"/>
        <end position="30"/>
    </location>
</feature>
<evidence type="ECO:0000256" key="1">
    <source>
        <dbReference type="SAM" id="Phobius"/>
    </source>
</evidence>
<dbReference type="AlphaFoldDB" id="A0A0C3FQC9"/>
<keyword evidence="1" id="KW-0472">Membrane</keyword>
<accession>A0A0C3FQC9</accession>
<dbReference type="Proteomes" id="UP000054166">
    <property type="component" value="Unassembled WGS sequence"/>
</dbReference>
<gene>
    <name evidence="2" type="ORF">PILCRDRAFT_820795</name>
</gene>
<reference evidence="3" key="2">
    <citation type="submission" date="2015-01" db="EMBL/GenBank/DDBJ databases">
        <title>Evolutionary Origins and Diversification of the Mycorrhizal Mutualists.</title>
        <authorList>
            <consortium name="DOE Joint Genome Institute"/>
            <consortium name="Mycorrhizal Genomics Consortium"/>
            <person name="Kohler A."/>
            <person name="Kuo A."/>
            <person name="Nagy L.G."/>
            <person name="Floudas D."/>
            <person name="Copeland A."/>
            <person name="Barry K.W."/>
            <person name="Cichocki N."/>
            <person name="Veneault-Fourrey C."/>
            <person name="LaButti K."/>
            <person name="Lindquist E.A."/>
            <person name="Lipzen A."/>
            <person name="Lundell T."/>
            <person name="Morin E."/>
            <person name="Murat C."/>
            <person name="Riley R."/>
            <person name="Ohm R."/>
            <person name="Sun H."/>
            <person name="Tunlid A."/>
            <person name="Henrissat B."/>
            <person name="Grigoriev I.V."/>
            <person name="Hibbett D.S."/>
            <person name="Martin F."/>
        </authorList>
    </citation>
    <scope>NUCLEOTIDE SEQUENCE [LARGE SCALE GENOMIC DNA]</scope>
    <source>
        <strain evidence="3">F 1598</strain>
    </source>
</reference>
<keyword evidence="1" id="KW-1133">Transmembrane helix</keyword>
<protein>
    <submittedName>
        <fullName evidence="2">Uncharacterized protein</fullName>
    </submittedName>
</protein>
<dbReference type="HOGENOM" id="CLU_2886626_0_0_1"/>
<reference evidence="2 3" key="1">
    <citation type="submission" date="2014-04" db="EMBL/GenBank/DDBJ databases">
        <authorList>
            <consortium name="DOE Joint Genome Institute"/>
            <person name="Kuo A."/>
            <person name="Tarkka M."/>
            <person name="Buscot F."/>
            <person name="Kohler A."/>
            <person name="Nagy L.G."/>
            <person name="Floudas D."/>
            <person name="Copeland A."/>
            <person name="Barry K.W."/>
            <person name="Cichocki N."/>
            <person name="Veneault-Fourrey C."/>
            <person name="LaButti K."/>
            <person name="Lindquist E.A."/>
            <person name="Lipzen A."/>
            <person name="Lundell T."/>
            <person name="Morin E."/>
            <person name="Murat C."/>
            <person name="Sun H."/>
            <person name="Tunlid A."/>
            <person name="Henrissat B."/>
            <person name="Grigoriev I.V."/>
            <person name="Hibbett D.S."/>
            <person name="Martin F."/>
            <person name="Nordberg H.P."/>
            <person name="Cantor M.N."/>
            <person name="Hua S.X."/>
        </authorList>
    </citation>
    <scope>NUCLEOTIDE SEQUENCE [LARGE SCALE GENOMIC DNA]</scope>
    <source>
        <strain evidence="2 3">F 1598</strain>
    </source>
</reference>
<keyword evidence="1" id="KW-0812">Transmembrane</keyword>
<dbReference type="InParanoid" id="A0A0C3FQC9"/>
<keyword evidence="3" id="KW-1185">Reference proteome</keyword>
<proteinExistence type="predicted"/>
<evidence type="ECO:0000313" key="3">
    <source>
        <dbReference type="Proteomes" id="UP000054166"/>
    </source>
</evidence>
<organism evidence="2 3">
    <name type="scientific">Piloderma croceum (strain F 1598)</name>
    <dbReference type="NCBI Taxonomy" id="765440"/>
    <lineage>
        <taxon>Eukaryota</taxon>
        <taxon>Fungi</taxon>
        <taxon>Dikarya</taxon>
        <taxon>Basidiomycota</taxon>
        <taxon>Agaricomycotina</taxon>
        <taxon>Agaricomycetes</taxon>
        <taxon>Agaricomycetidae</taxon>
        <taxon>Atheliales</taxon>
        <taxon>Atheliaceae</taxon>
        <taxon>Piloderma</taxon>
    </lineage>
</organism>
<name>A0A0C3FQC9_PILCF</name>